<sequence>MDSLSIDSSRSVLYPYAPIGRLVLTDFPSSSWELRSPSLPLAQGPLPPPPSSPTQRARGTKHSQALVRYQPPQVCGVVEVRKNACFLGVTAIVRRETRELVNSSEYGTYEYPRVRYVVEDLSWPVFKRFGGLDLMDPDLLHVLEAKSRWWTRTDDWFLLAQHAFGKSRRRILFTFADPSVPTLPRALPAPPPFGQTPQERDDRVSSRIEELA</sequence>
<organism evidence="2 3">
    <name type="scientific">Diplodia corticola</name>
    <dbReference type="NCBI Taxonomy" id="236234"/>
    <lineage>
        <taxon>Eukaryota</taxon>
        <taxon>Fungi</taxon>
        <taxon>Dikarya</taxon>
        <taxon>Ascomycota</taxon>
        <taxon>Pezizomycotina</taxon>
        <taxon>Dothideomycetes</taxon>
        <taxon>Dothideomycetes incertae sedis</taxon>
        <taxon>Botryosphaeriales</taxon>
        <taxon>Botryosphaeriaceae</taxon>
        <taxon>Diplodia</taxon>
    </lineage>
</organism>
<dbReference type="Proteomes" id="UP000183809">
    <property type="component" value="Unassembled WGS sequence"/>
</dbReference>
<evidence type="ECO:0000256" key="1">
    <source>
        <dbReference type="SAM" id="MobiDB-lite"/>
    </source>
</evidence>
<dbReference type="AlphaFoldDB" id="A0A1J9SIR0"/>
<keyword evidence="3" id="KW-1185">Reference proteome</keyword>
<evidence type="ECO:0000313" key="2">
    <source>
        <dbReference type="EMBL" id="OJD40247.1"/>
    </source>
</evidence>
<feature type="region of interest" description="Disordered" evidence="1">
    <location>
        <begin position="38"/>
        <end position="63"/>
    </location>
</feature>
<accession>A0A1J9SIR0</accession>
<feature type="region of interest" description="Disordered" evidence="1">
    <location>
        <begin position="183"/>
        <end position="212"/>
    </location>
</feature>
<comment type="caution">
    <text evidence="2">The sequence shown here is derived from an EMBL/GenBank/DDBJ whole genome shotgun (WGS) entry which is preliminary data.</text>
</comment>
<dbReference type="EMBL" id="MNUE01000001">
    <property type="protein sequence ID" value="OJD40247.1"/>
    <property type="molecule type" value="Genomic_DNA"/>
</dbReference>
<evidence type="ECO:0000313" key="3">
    <source>
        <dbReference type="Proteomes" id="UP000183809"/>
    </source>
</evidence>
<dbReference type="GeneID" id="31010139"/>
<feature type="compositionally biased region" description="Basic and acidic residues" evidence="1">
    <location>
        <begin position="198"/>
        <end position="212"/>
    </location>
</feature>
<reference evidence="2 3" key="1">
    <citation type="submission" date="2016-10" db="EMBL/GenBank/DDBJ databases">
        <title>Proteomics and genomics reveal pathogen-plant mechanisms compatible with a hemibiotrophic lifestyle of Diplodia corticola.</title>
        <authorList>
            <person name="Fernandes I."/>
            <person name="De Jonge R."/>
            <person name="Van De Peer Y."/>
            <person name="Devreese B."/>
            <person name="Alves A."/>
            <person name="Esteves A.C."/>
        </authorList>
    </citation>
    <scope>NUCLEOTIDE SEQUENCE [LARGE SCALE GENOMIC DNA]</scope>
    <source>
        <strain evidence="2 3">CBS 112549</strain>
    </source>
</reference>
<dbReference type="RefSeq" id="XP_020135090.1">
    <property type="nucleotide sequence ID" value="XM_020269880.1"/>
</dbReference>
<gene>
    <name evidence="2" type="ORF">BKCO1_1000479</name>
</gene>
<dbReference type="OrthoDB" id="3916823at2759"/>
<name>A0A1J9SIR0_9PEZI</name>
<protein>
    <submittedName>
        <fullName evidence="2">Uncharacterized protein</fullName>
    </submittedName>
</protein>
<proteinExistence type="predicted"/>